<feature type="transmembrane region" description="Helical" evidence="17">
    <location>
        <begin position="22"/>
        <end position="41"/>
    </location>
</feature>
<keyword evidence="19" id="KW-1185">Reference proteome</keyword>
<keyword evidence="8" id="KW-0249">Electron transport</keyword>
<evidence type="ECO:0000256" key="10">
    <source>
        <dbReference type="ARBA" id="ARBA00023002"/>
    </source>
</evidence>
<evidence type="ECO:0000256" key="9">
    <source>
        <dbReference type="ARBA" id="ARBA00022989"/>
    </source>
</evidence>
<comment type="similarity">
    <text evidence="2">Belongs to the cytochrome c oxidase bacterial subunit 4 family.</text>
</comment>
<keyword evidence="10" id="KW-0560">Oxidoreductase</keyword>
<keyword evidence="11 17" id="KW-0472">Membrane</keyword>
<evidence type="ECO:0000256" key="12">
    <source>
        <dbReference type="ARBA" id="ARBA00025694"/>
    </source>
</evidence>
<dbReference type="Proteomes" id="UP001210865">
    <property type="component" value="Chromosome"/>
</dbReference>
<evidence type="ECO:0000256" key="15">
    <source>
        <dbReference type="ARBA" id="ARBA00031887"/>
    </source>
</evidence>
<evidence type="ECO:0000256" key="13">
    <source>
        <dbReference type="ARBA" id="ARBA00030071"/>
    </source>
</evidence>
<dbReference type="NCBIfam" id="TIGR02847">
    <property type="entry name" value="CyoD"/>
    <property type="match status" value="1"/>
</dbReference>
<dbReference type="PANTHER" id="PTHR36835:SF1">
    <property type="entry name" value="CYTOCHROME BO(3) UBIQUINOL OXIDASE SUBUNIT 4"/>
    <property type="match status" value="1"/>
</dbReference>
<evidence type="ECO:0000256" key="2">
    <source>
        <dbReference type="ARBA" id="ARBA00008079"/>
    </source>
</evidence>
<evidence type="ECO:0000256" key="7">
    <source>
        <dbReference type="ARBA" id="ARBA00022692"/>
    </source>
</evidence>
<keyword evidence="9 17" id="KW-1133">Transmembrane helix</keyword>
<evidence type="ECO:0000256" key="16">
    <source>
        <dbReference type="ARBA" id="ARBA00032185"/>
    </source>
</evidence>
<dbReference type="InterPro" id="IPR050968">
    <property type="entry name" value="Cytochrome_c_oxidase_bac_sub4"/>
</dbReference>
<organism evidence="18 19">
    <name type="scientific">Sphingomonas abietis</name>
    <dbReference type="NCBI Taxonomy" id="3012344"/>
    <lineage>
        <taxon>Bacteria</taxon>
        <taxon>Pseudomonadati</taxon>
        <taxon>Pseudomonadota</taxon>
        <taxon>Alphaproteobacteria</taxon>
        <taxon>Sphingomonadales</taxon>
        <taxon>Sphingomonadaceae</taxon>
        <taxon>Sphingomonas</taxon>
    </lineage>
</organism>
<name>A0ABY7NKU0_9SPHN</name>
<sequence length="118" mass="12523">MSGGHDTHGHGPNIGHAPVGKAYAVGFVLAVILTVIPFAAVMKGLVTGGQAAGLIMGLGAIQILVHLRYFLHIDGKTDHWTLQALFFTLFVLAIVLGGSVWVMYHLNTNMMPMMPSDG</sequence>
<evidence type="ECO:0000313" key="19">
    <source>
        <dbReference type="Proteomes" id="UP001210865"/>
    </source>
</evidence>
<comment type="subcellular location">
    <subcellularLocation>
        <location evidence="1">Cell membrane</location>
        <topology evidence="1">Multi-pass membrane protein</topology>
    </subcellularLocation>
</comment>
<accession>A0ABY7NKU0</accession>
<proteinExistence type="inferred from homology"/>
<keyword evidence="6" id="KW-1003">Cell membrane</keyword>
<evidence type="ECO:0000256" key="3">
    <source>
        <dbReference type="ARBA" id="ARBA00011700"/>
    </source>
</evidence>
<evidence type="ECO:0000256" key="11">
    <source>
        <dbReference type="ARBA" id="ARBA00023136"/>
    </source>
</evidence>
<evidence type="ECO:0000313" key="18">
    <source>
        <dbReference type="EMBL" id="WBO22151.1"/>
    </source>
</evidence>
<evidence type="ECO:0000256" key="8">
    <source>
        <dbReference type="ARBA" id="ARBA00022982"/>
    </source>
</evidence>
<evidence type="ECO:0000256" key="6">
    <source>
        <dbReference type="ARBA" id="ARBA00022475"/>
    </source>
</evidence>
<evidence type="ECO:0000256" key="14">
    <source>
        <dbReference type="ARBA" id="ARBA00030211"/>
    </source>
</evidence>
<evidence type="ECO:0000256" key="4">
    <source>
        <dbReference type="ARBA" id="ARBA00014689"/>
    </source>
</evidence>
<protein>
    <recommendedName>
        <fullName evidence="4">Cytochrome bo(3) ubiquinol oxidase subunit 4</fullName>
    </recommendedName>
    <alternativeName>
        <fullName evidence="16">Cytochrome o ubiquinol oxidase subunit 4</fullName>
    </alternativeName>
    <alternativeName>
        <fullName evidence="13">Oxidase bo(3) subunit 4</fullName>
    </alternativeName>
    <alternativeName>
        <fullName evidence="14">Ubiquinol oxidase polypeptide IV</fullName>
    </alternativeName>
    <alternativeName>
        <fullName evidence="15">Ubiquinol oxidase subunit 4</fullName>
    </alternativeName>
</protein>
<feature type="transmembrane region" description="Helical" evidence="17">
    <location>
        <begin position="83"/>
        <end position="104"/>
    </location>
</feature>
<keyword evidence="5" id="KW-0813">Transport</keyword>
<dbReference type="EMBL" id="CP115174">
    <property type="protein sequence ID" value="WBO22151.1"/>
    <property type="molecule type" value="Genomic_DNA"/>
</dbReference>
<keyword evidence="7 17" id="KW-0812">Transmembrane</keyword>
<evidence type="ECO:0000256" key="5">
    <source>
        <dbReference type="ARBA" id="ARBA00022448"/>
    </source>
</evidence>
<evidence type="ECO:0000256" key="17">
    <source>
        <dbReference type="SAM" id="Phobius"/>
    </source>
</evidence>
<comment type="function">
    <text evidence="12">Cytochrome bo(3) ubiquinol terminal oxidase is the component of the aerobic respiratory chain of E.coli that predominates when cells are grown at high aeration. Has proton pump activity across the membrane in addition to electron transfer, pumping 2 protons/electron.</text>
</comment>
<reference evidence="18 19" key="1">
    <citation type="submission" date="2022-12" db="EMBL/GenBank/DDBJ databases">
        <title>Sphingomonas abieness sp. nov., an endophytic bacterium isolated from Abies koreana.</title>
        <authorList>
            <person name="Jiang L."/>
            <person name="Lee J."/>
        </authorList>
    </citation>
    <scope>NUCLEOTIDE SEQUENCE [LARGE SCALE GENOMIC DNA]</scope>
    <source>
        <strain evidence="19">PAMB 00755</strain>
    </source>
</reference>
<gene>
    <name evidence="18" type="primary">cyoD</name>
    <name evidence="18" type="ORF">PBT88_18680</name>
</gene>
<dbReference type="RefSeq" id="WP_270076799.1">
    <property type="nucleotide sequence ID" value="NZ_CP115174.1"/>
</dbReference>
<feature type="transmembrane region" description="Helical" evidence="17">
    <location>
        <begin position="53"/>
        <end position="71"/>
    </location>
</feature>
<comment type="subunit">
    <text evidence="3">Heterooctamer of two A chains, two B chains, two C chains and two D chains.</text>
</comment>
<dbReference type="InterPro" id="IPR014210">
    <property type="entry name" value="Cyt_o_ubiqinol_oxidase_su4"/>
</dbReference>
<evidence type="ECO:0000256" key="1">
    <source>
        <dbReference type="ARBA" id="ARBA00004651"/>
    </source>
</evidence>
<dbReference type="PANTHER" id="PTHR36835">
    <property type="entry name" value="CYTOCHROME BO(3) UBIQUINOL OXIDASE SUBUNIT 4"/>
    <property type="match status" value="1"/>
</dbReference>
<dbReference type="InterPro" id="IPR005171">
    <property type="entry name" value="Cyt_c_oxidase_su4_prok"/>
</dbReference>
<dbReference type="Pfam" id="PF03626">
    <property type="entry name" value="COX4_pro"/>
    <property type="match status" value="1"/>
</dbReference>